<feature type="region of interest" description="Disordered" evidence="2">
    <location>
        <begin position="126"/>
        <end position="146"/>
    </location>
</feature>
<feature type="compositionally biased region" description="Basic and acidic residues" evidence="2">
    <location>
        <begin position="129"/>
        <end position="146"/>
    </location>
</feature>
<feature type="compositionally biased region" description="Polar residues" evidence="2">
    <location>
        <begin position="553"/>
        <end position="562"/>
    </location>
</feature>
<name>A0A1A9W1H2_9MUSC</name>
<proteinExistence type="predicted"/>
<sequence length="682" mass="83528">MISSLWQLVTAVIFLLLVSGEEVNRNCEQAYCDNGKHARSITFRQPTSESLVYRDISGNHLNNDLRLQIPLSHDRFEERNFEMLISNRRVRELSRENREEVTTYERRLENRRYLEDEREDFTRNNVITQRKDFSPSDSRLEENERSFSARVRNDLQRIDRVTNNDDFANRQMQRKVRRNNDQRLHEFNNRQQEQRYRERETNENKLRVDRFENVNGNREILRQEDYNRFDERSRFMQSREQEERRNSEREMIRKLDHNEKSERILGQHYQFIVKSRNSNDQRRNDGDRYLSENERQIERMVVKRDRHDLSESKQSRQLRNGAEPARLQERDAPESRSVIRLEFSRDNAEIKDERTRHSRNDLRLEESTNKQRRDIKKEILRKEIENQERKEIRLAKENREKYFEFTRRYDNRFVFEESRNERKDRMLRTNAQCFTEDNLNHFDRLNQYSRVQRQDISRNEEHLTRERSVGMYGKNLQDHKLNNAEINLERRDTLIPRDNRRENYNVQRAALNRNSKEERTDITRQSDRIYRYSFDQADASYNRQGEEADQTKQFDQTSTYKDNNGHIISDERSIYYDSSRREIRENLYYLSNDIRRHELKQLNRLQPRIEQRIDRVQKGLFRKSRENAREEIRFRNEKTESKDFIEKPNIMLKKIYIAIAQGALICFIIMKTSLKGKEETNR</sequence>
<reference evidence="5" key="1">
    <citation type="submission" date="2014-03" db="EMBL/GenBank/DDBJ databases">
        <authorList>
            <person name="Aksoy S."/>
            <person name="Warren W."/>
            <person name="Wilson R.K."/>
        </authorList>
    </citation>
    <scope>NUCLEOTIDE SEQUENCE [LARGE SCALE GENOMIC DNA]</scope>
    <source>
        <strain evidence="5">IAEA</strain>
    </source>
</reference>
<evidence type="ECO:0000256" key="2">
    <source>
        <dbReference type="SAM" id="MobiDB-lite"/>
    </source>
</evidence>
<feature type="region of interest" description="Disordered" evidence="2">
    <location>
        <begin position="274"/>
        <end position="337"/>
    </location>
</feature>
<dbReference type="EnsemblMetazoa" id="GBRI002920-RA">
    <property type="protein sequence ID" value="GBRI002920-PA"/>
    <property type="gene ID" value="GBRI002920"/>
</dbReference>
<keyword evidence="1" id="KW-0175">Coiled coil</keyword>
<dbReference type="VEuPathDB" id="VectorBase:GBRI002920"/>
<accession>A0A1A9W1H2</accession>
<evidence type="ECO:0000313" key="5">
    <source>
        <dbReference type="Proteomes" id="UP000091820"/>
    </source>
</evidence>
<evidence type="ECO:0000256" key="1">
    <source>
        <dbReference type="SAM" id="Coils"/>
    </source>
</evidence>
<evidence type="ECO:0000256" key="3">
    <source>
        <dbReference type="SAM" id="SignalP"/>
    </source>
</evidence>
<feature type="coiled-coil region" evidence="1">
    <location>
        <begin position="370"/>
        <end position="400"/>
    </location>
</feature>
<feature type="region of interest" description="Disordered" evidence="2">
    <location>
        <begin position="542"/>
        <end position="565"/>
    </location>
</feature>
<feature type="compositionally biased region" description="Basic and acidic residues" evidence="2">
    <location>
        <begin position="326"/>
        <end position="337"/>
    </location>
</feature>
<feature type="compositionally biased region" description="Basic and acidic residues" evidence="2">
    <location>
        <begin position="178"/>
        <end position="201"/>
    </location>
</feature>
<dbReference type="Proteomes" id="UP000091820">
    <property type="component" value="Unassembled WGS sequence"/>
</dbReference>
<reference evidence="4" key="2">
    <citation type="submission" date="2020-05" db="UniProtKB">
        <authorList>
            <consortium name="EnsemblMetazoa"/>
        </authorList>
    </citation>
    <scope>IDENTIFICATION</scope>
    <source>
        <strain evidence="4">IAEA</strain>
    </source>
</reference>
<keyword evidence="3" id="KW-0732">Signal</keyword>
<keyword evidence="5" id="KW-1185">Reference proteome</keyword>
<feature type="signal peptide" evidence="3">
    <location>
        <begin position="1"/>
        <end position="20"/>
    </location>
</feature>
<protein>
    <submittedName>
        <fullName evidence="4">Uncharacterized protein</fullName>
    </submittedName>
</protein>
<feature type="region of interest" description="Disordered" evidence="2">
    <location>
        <begin position="162"/>
        <end position="201"/>
    </location>
</feature>
<dbReference type="AlphaFoldDB" id="A0A1A9W1H2"/>
<feature type="region of interest" description="Disordered" evidence="2">
    <location>
        <begin position="232"/>
        <end position="261"/>
    </location>
</feature>
<feature type="chain" id="PRO_5008399853" evidence="3">
    <location>
        <begin position="21"/>
        <end position="682"/>
    </location>
</feature>
<organism evidence="4 5">
    <name type="scientific">Glossina brevipalpis</name>
    <dbReference type="NCBI Taxonomy" id="37001"/>
    <lineage>
        <taxon>Eukaryota</taxon>
        <taxon>Metazoa</taxon>
        <taxon>Ecdysozoa</taxon>
        <taxon>Arthropoda</taxon>
        <taxon>Hexapoda</taxon>
        <taxon>Insecta</taxon>
        <taxon>Pterygota</taxon>
        <taxon>Neoptera</taxon>
        <taxon>Endopterygota</taxon>
        <taxon>Diptera</taxon>
        <taxon>Brachycera</taxon>
        <taxon>Muscomorpha</taxon>
        <taxon>Hippoboscoidea</taxon>
        <taxon>Glossinidae</taxon>
        <taxon>Glossina</taxon>
    </lineage>
</organism>
<evidence type="ECO:0000313" key="4">
    <source>
        <dbReference type="EnsemblMetazoa" id="GBRI002920-PA"/>
    </source>
</evidence>
<feature type="compositionally biased region" description="Basic and acidic residues" evidence="2">
    <location>
        <begin position="277"/>
        <end position="314"/>
    </location>
</feature>